<dbReference type="SUPFAM" id="SSF53474">
    <property type="entry name" value="alpha/beta-Hydrolases"/>
    <property type="match status" value="1"/>
</dbReference>
<feature type="signal peptide" evidence="2">
    <location>
        <begin position="1"/>
        <end position="22"/>
    </location>
</feature>
<sequence>MRRPVLPTLLALSLTLALPLHAEETTPTEPPAEPAASEAAAPAEVPRAPLEERSQDSAEALERQLPKGEQQMLQAGDESFLALWKPANAPEAKGMVLLIPGADESADWPKAIKPLRLKLPDIGWSTLSLSLPDSKDAPLPEAVLPRTPEPVTVDTASQPAEGAEQAPSETTDAAAPAEAAPTPPPAPTPVDPAERIFARIQAGIAFAEQQDAKNIVLLGHGAGAYWAALYLKERKPEAVKQLVVVTAQLPAGQTPPLEELIPGLKLTTGDFFYKDQAADRGNAVRRKQASKRLAHDGYTQIALKALPGNQEAEQEQLFRRIRGWLEKQ</sequence>
<reference evidence="3 4" key="1">
    <citation type="submission" date="2017-01" db="EMBL/GenBank/DDBJ databases">
        <authorList>
            <person name="Mah S.A."/>
            <person name="Swanson W.J."/>
            <person name="Moy G.W."/>
            <person name="Vacquier V.D."/>
        </authorList>
    </citation>
    <scope>NUCLEOTIDE SEQUENCE [LARGE SCALE GENOMIC DNA]</scope>
    <source>
        <strain evidence="3 4">RU36E</strain>
    </source>
</reference>
<organism evidence="3 4">
    <name type="scientific">Aquipseudomonas alcaligenes</name>
    <name type="common">Pseudomonas alcaligenes</name>
    <dbReference type="NCBI Taxonomy" id="43263"/>
    <lineage>
        <taxon>Bacteria</taxon>
        <taxon>Pseudomonadati</taxon>
        <taxon>Pseudomonadota</taxon>
        <taxon>Gammaproteobacteria</taxon>
        <taxon>Pseudomonadales</taxon>
        <taxon>Pseudomonadaceae</taxon>
        <taxon>Aquipseudomonas</taxon>
    </lineage>
</organism>
<feature type="region of interest" description="Disordered" evidence="1">
    <location>
        <begin position="21"/>
        <end position="73"/>
    </location>
</feature>
<proteinExistence type="predicted"/>
<evidence type="ECO:0000256" key="2">
    <source>
        <dbReference type="SAM" id="SignalP"/>
    </source>
</evidence>
<feature type="compositionally biased region" description="Low complexity" evidence="1">
    <location>
        <begin position="166"/>
        <end position="180"/>
    </location>
</feature>
<accession>A0A1N6P2I7</accession>
<keyword evidence="2" id="KW-0732">Signal</keyword>
<feature type="chain" id="PRO_5012500981" description="Hydrolase or acyltransferase" evidence="2">
    <location>
        <begin position="23"/>
        <end position="328"/>
    </location>
</feature>
<gene>
    <name evidence="3" type="ORF">SAMN05878282_101716</name>
</gene>
<protein>
    <recommendedName>
        <fullName evidence="5">Hydrolase or acyltransferase</fullName>
    </recommendedName>
</protein>
<dbReference type="Pfam" id="PF12048">
    <property type="entry name" value="DUF3530"/>
    <property type="match status" value="1"/>
</dbReference>
<dbReference type="InterPro" id="IPR022529">
    <property type="entry name" value="DUF3530"/>
</dbReference>
<dbReference type="AlphaFoldDB" id="A0A1N6P2I7"/>
<dbReference type="Gene3D" id="3.40.50.1820">
    <property type="entry name" value="alpha/beta hydrolase"/>
    <property type="match status" value="1"/>
</dbReference>
<dbReference type="RefSeq" id="WP_076424152.1">
    <property type="nucleotide sequence ID" value="NZ_FTMP01000001.1"/>
</dbReference>
<dbReference type="EMBL" id="FTMP01000001">
    <property type="protein sequence ID" value="SIP98560.1"/>
    <property type="molecule type" value="Genomic_DNA"/>
</dbReference>
<evidence type="ECO:0000256" key="1">
    <source>
        <dbReference type="SAM" id="MobiDB-lite"/>
    </source>
</evidence>
<dbReference type="InterPro" id="IPR029058">
    <property type="entry name" value="AB_hydrolase_fold"/>
</dbReference>
<feature type="compositionally biased region" description="Basic and acidic residues" evidence="1">
    <location>
        <begin position="49"/>
        <end position="66"/>
    </location>
</feature>
<feature type="region of interest" description="Disordered" evidence="1">
    <location>
        <begin position="130"/>
        <end position="190"/>
    </location>
</feature>
<feature type="compositionally biased region" description="Low complexity" evidence="1">
    <location>
        <begin position="34"/>
        <end position="48"/>
    </location>
</feature>
<evidence type="ECO:0000313" key="3">
    <source>
        <dbReference type="EMBL" id="SIP98560.1"/>
    </source>
</evidence>
<name>A0A1N6P2I7_AQUAC</name>
<feature type="compositionally biased region" description="Pro residues" evidence="1">
    <location>
        <begin position="181"/>
        <end position="190"/>
    </location>
</feature>
<evidence type="ECO:0000313" key="4">
    <source>
        <dbReference type="Proteomes" id="UP000185841"/>
    </source>
</evidence>
<evidence type="ECO:0008006" key="5">
    <source>
        <dbReference type="Google" id="ProtNLM"/>
    </source>
</evidence>
<dbReference type="Proteomes" id="UP000185841">
    <property type="component" value="Unassembled WGS sequence"/>
</dbReference>